<dbReference type="EMBL" id="JAAXLA010000013">
    <property type="protein sequence ID" value="NMH97605.1"/>
    <property type="molecule type" value="Genomic_DNA"/>
</dbReference>
<protein>
    <submittedName>
        <fullName evidence="2">Cyclic nucleotide-binding domain-containing protein</fullName>
    </submittedName>
</protein>
<dbReference type="PROSITE" id="PS50042">
    <property type="entry name" value="CNMP_BINDING_3"/>
    <property type="match status" value="1"/>
</dbReference>
<dbReference type="SMART" id="SM00100">
    <property type="entry name" value="cNMP"/>
    <property type="match status" value="1"/>
</dbReference>
<evidence type="ECO:0000313" key="2">
    <source>
        <dbReference type="EMBL" id="NMH97605.1"/>
    </source>
</evidence>
<evidence type="ECO:0000259" key="1">
    <source>
        <dbReference type="PROSITE" id="PS50042"/>
    </source>
</evidence>
<dbReference type="PANTHER" id="PTHR24567:SF74">
    <property type="entry name" value="HTH-TYPE TRANSCRIPTIONAL REGULATOR ARCR"/>
    <property type="match status" value="1"/>
</dbReference>
<keyword evidence="3" id="KW-1185">Reference proteome</keyword>
<accession>A0ABX1S925</accession>
<dbReference type="InterPro" id="IPR014710">
    <property type="entry name" value="RmlC-like_jellyroll"/>
</dbReference>
<feature type="domain" description="Cyclic nucleotide-binding" evidence="1">
    <location>
        <begin position="1"/>
        <end position="99"/>
    </location>
</feature>
<sequence length="139" mass="15025">MTPAQRATVSGTAREVVLAAGTRLFEEGQQACGCWLVRSGWVALTTSVPGHGEVVLQTLGPGDVLGWSWLVPPHRWHFTATANEPVSAIRLDTARLHALANEDPALGYPLALGLFELLLARLQSTRARLLDLYGSPREC</sequence>
<dbReference type="SUPFAM" id="SSF51206">
    <property type="entry name" value="cAMP-binding domain-like"/>
    <property type="match status" value="1"/>
</dbReference>
<proteinExistence type="predicted"/>
<dbReference type="CDD" id="cd00038">
    <property type="entry name" value="CAP_ED"/>
    <property type="match status" value="1"/>
</dbReference>
<dbReference type="InterPro" id="IPR018490">
    <property type="entry name" value="cNMP-bd_dom_sf"/>
</dbReference>
<comment type="caution">
    <text evidence="2">The sequence shown here is derived from an EMBL/GenBank/DDBJ whole genome shotgun (WGS) entry which is preliminary data.</text>
</comment>
<organism evidence="2 3">
    <name type="scientific">Pseudonocardia acidicola</name>
    <dbReference type="NCBI Taxonomy" id="2724939"/>
    <lineage>
        <taxon>Bacteria</taxon>
        <taxon>Bacillati</taxon>
        <taxon>Actinomycetota</taxon>
        <taxon>Actinomycetes</taxon>
        <taxon>Pseudonocardiales</taxon>
        <taxon>Pseudonocardiaceae</taxon>
        <taxon>Pseudonocardia</taxon>
    </lineage>
</organism>
<dbReference type="InterPro" id="IPR050397">
    <property type="entry name" value="Env_Response_Regulators"/>
</dbReference>
<dbReference type="Proteomes" id="UP000820669">
    <property type="component" value="Unassembled WGS sequence"/>
</dbReference>
<evidence type="ECO:0000313" key="3">
    <source>
        <dbReference type="Proteomes" id="UP000820669"/>
    </source>
</evidence>
<dbReference type="Pfam" id="PF00027">
    <property type="entry name" value="cNMP_binding"/>
    <property type="match status" value="1"/>
</dbReference>
<name>A0ABX1S925_9PSEU</name>
<gene>
    <name evidence="2" type="ORF">HF526_09810</name>
</gene>
<dbReference type="InterPro" id="IPR000595">
    <property type="entry name" value="cNMP-bd_dom"/>
</dbReference>
<reference evidence="2 3" key="1">
    <citation type="submission" date="2020-04" db="EMBL/GenBank/DDBJ databases">
        <authorList>
            <person name="Klaysubun C."/>
            <person name="Duangmal K."/>
            <person name="Lipun K."/>
        </authorList>
    </citation>
    <scope>NUCLEOTIDE SEQUENCE [LARGE SCALE GENOMIC DNA]</scope>
    <source>
        <strain evidence="2 3">K10HN5</strain>
    </source>
</reference>
<dbReference type="Gene3D" id="2.60.120.10">
    <property type="entry name" value="Jelly Rolls"/>
    <property type="match status" value="1"/>
</dbReference>
<dbReference type="PANTHER" id="PTHR24567">
    <property type="entry name" value="CRP FAMILY TRANSCRIPTIONAL REGULATORY PROTEIN"/>
    <property type="match status" value="1"/>
</dbReference>